<dbReference type="InterPro" id="IPR005625">
    <property type="entry name" value="PepSY-ass_TM"/>
</dbReference>
<dbReference type="HOGENOM" id="CLU_043268_0_0_4"/>
<sequence>MKRYLYLLHRWLGVSLCLFMALWFFSGVVMMYVGYPKLTAAERLTHLPELDAGAAAPAIISLARASQALPPDAKPSAITLTSVAGKPQYQFRIGHGIAAVDAVSGVRLTKVDAEDALRAARAFMPRAEATYQDAVTEDSWSHSRSLDPHRPLHRVHMTDGARTLLYVSSATGDVVRTATRNERLWNYAGAWLHWLYMFRGGPVDWAWTGIVVYLSLAGVVLALTGTVVGLLRWRFRGKFKSGGKTPYRASMMRWHHLSGLLFAAVTVTWIFSGLMSMNPWKIFHTGGAPINRLAYAGGELQPTQFRIEARDALAGLRGDLRTREISWHLLDGLPYLVAKDSIGRTRIVSAADRPALSSFPTQQLVAAASHLFPAAIGETELLRRYDAYYYSRDAHTMMGDATQRLPMLRVKFADPQQTWVHIDPYSGVILGQLDARQRLQRWLFSFLHSWDLPPMLASRPLWDIALIFFSVGGFVLSASGIVIAWRRCRSR</sequence>
<organism evidence="2 3">
    <name type="scientific">Collimonas arenae</name>
    <dbReference type="NCBI Taxonomy" id="279058"/>
    <lineage>
        <taxon>Bacteria</taxon>
        <taxon>Pseudomonadati</taxon>
        <taxon>Pseudomonadota</taxon>
        <taxon>Betaproteobacteria</taxon>
        <taxon>Burkholderiales</taxon>
        <taxon>Oxalobacteraceae</taxon>
        <taxon>Collimonas</taxon>
    </lineage>
</organism>
<dbReference type="OrthoDB" id="9760788at2"/>
<feature type="transmembrane region" description="Helical" evidence="1">
    <location>
        <begin position="12"/>
        <end position="35"/>
    </location>
</feature>
<dbReference type="Pfam" id="PF03929">
    <property type="entry name" value="PepSY_TM"/>
    <property type="match status" value="1"/>
</dbReference>
<dbReference type="Proteomes" id="UP000030302">
    <property type="component" value="Chromosome"/>
</dbReference>
<dbReference type="STRING" id="279058.LT85_4780"/>
<reference evidence="3" key="1">
    <citation type="journal article" date="2014" name="Soil Biol. Biochem.">
        <title>Structure and function of bacterial communities in ageing soils: Insights from the Mendocino ecological staircase.</title>
        <authorList>
            <person name="Uroz S."/>
            <person name="Tech J.J."/>
            <person name="Sawaya N.A."/>
            <person name="Frey-Klett P."/>
            <person name="Leveau J.H.J."/>
        </authorList>
    </citation>
    <scope>NUCLEOTIDE SEQUENCE [LARGE SCALE GENOMIC DNA]</scope>
    <source>
        <strain evidence="3">Cal35</strain>
    </source>
</reference>
<keyword evidence="3" id="KW-1185">Reference proteome</keyword>
<evidence type="ECO:0000313" key="3">
    <source>
        <dbReference type="Proteomes" id="UP000030302"/>
    </source>
</evidence>
<dbReference type="PANTHER" id="PTHR34219">
    <property type="entry name" value="IRON-REGULATED INNER MEMBRANE PROTEIN-RELATED"/>
    <property type="match status" value="1"/>
</dbReference>
<dbReference type="RefSeq" id="WP_038493952.1">
    <property type="nucleotide sequence ID" value="NZ_CP009962.1"/>
</dbReference>
<feature type="transmembrane region" description="Helical" evidence="1">
    <location>
        <begin position="205"/>
        <end position="233"/>
    </location>
</feature>
<keyword evidence="1" id="KW-1133">Transmembrane helix</keyword>
<name>A0A0A1FGM8_9BURK</name>
<proteinExistence type="predicted"/>
<dbReference type="KEGG" id="care:LT85_4780"/>
<accession>A0A0A1FGM8</accession>
<keyword evidence="1" id="KW-0472">Membrane</keyword>
<protein>
    <submittedName>
        <fullName evidence="2">Optional hypothetical component of the B12 transporter BtuN</fullName>
    </submittedName>
</protein>
<dbReference type="AlphaFoldDB" id="A0A0A1FGM8"/>
<feature type="transmembrane region" description="Helical" evidence="1">
    <location>
        <begin position="464"/>
        <end position="485"/>
    </location>
</feature>
<dbReference type="EMBL" id="CP009962">
    <property type="protein sequence ID" value="AIY43938.1"/>
    <property type="molecule type" value="Genomic_DNA"/>
</dbReference>
<keyword evidence="1" id="KW-0812">Transmembrane</keyword>
<dbReference type="PANTHER" id="PTHR34219:SF6">
    <property type="entry name" value="BLR3280 PROTEIN"/>
    <property type="match status" value="1"/>
</dbReference>
<gene>
    <name evidence="2" type="primary">btuN</name>
    <name evidence="2" type="ORF">LT85_4780</name>
</gene>
<evidence type="ECO:0000313" key="2">
    <source>
        <dbReference type="EMBL" id="AIY43938.1"/>
    </source>
</evidence>
<feature type="transmembrane region" description="Helical" evidence="1">
    <location>
        <begin position="254"/>
        <end position="271"/>
    </location>
</feature>
<evidence type="ECO:0000256" key="1">
    <source>
        <dbReference type="SAM" id="Phobius"/>
    </source>
</evidence>